<dbReference type="CDD" id="cd00086">
    <property type="entry name" value="homeodomain"/>
    <property type="match status" value="1"/>
</dbReference>
<evidence type="ECO:0000313" key="16">
    <source>
        <dbReference type="EMBL" id="PIN99549.1"/>
    </source>
</evidence>
<evidence type="ECO:0000256" key="3">
    <source>
        <dbReference type="ARBA" id="ARBA00009107"/>
    </source>
</evidence>
<dbReference type="Pfam" id="PF00046">
    <property type="entry name" value="Homeodomain"/>
    <property type="match status" value="1"/>
</dbReference>
<evidence type="ECO:0000259" key="15">
    <source>
        <dbReference type="PROSITE" id="PS50071"/>
    </source>
</evidence>
<keyword evidence="17" id="KW-1185">Reference proteome</keyword>
<organism evidence="16 17">
    <name type="scientific">Aquarana catesbeiana</name>
    <name type="common">American bullfrog</name>
    <name type="synonym">Rana catesbeiana</name>
    <dbReference type="NCBI Taxonomy" id="8400"/>
    <lineage>
        <taxon>Eukaryota</taxon>
        <taxon>Metazoa</taxon>
        <taxon>Chordata</taxon>
        <taxon>Craniata</taxon>
        <taxon>Vertebrata</taxon>
        <taxon>Euteleostomi</taxon>
        <taxon>Amphibia</taxon>
        <taxon>Batrachia</taxon>
        <taxon>Anura</taxon>
        <taxon>Neobatrachia</taxon>
        <taxon>Ranoidea</taxon>
        <taxon>Ranidae</taxon>
        <taxon>Aquarana</taxon>
    </lineage>
</organism>
<dbReference type="PROSITE" id="PS00032">
    <property type="entry name" value="ANTENNAPEDIA"/>
    <property type="match status" value="1"/>
</dbReference>
<keyword evidence="9 11" id="KW-0539">Nucleus</keyword>
<dbReference type="InterPro" id="IPR001356">
    <property type="entry name" value="HD"/>
</dbReference>
<dbReference type="InterPro" id="IPR017970">
    <property type="entry name" value="Homeobox_CS"/>
</dbReference>
<evidence type="ECO:0000256" key="12">
    <source>
        <dbReference type="RuleBase" id="RU000682"/>
    </source>
</evidence>
<evidence type="ECO:0000256" key="10">
    <source>
        <dbReference type="ARBA" id="ARBA00068981"/>
    </source>
</evidence>
<proteinExistence type="inferred from homology"/>
<dbReference type="InterPro" id="IPR009057">
    <property type="entry name" value="Homeodomain-like_sf"/>
</dbReference>
<dbReference type="Gene3D" id="1.10.10.60">
    <property type="entry name" value="Homeodomain-like"/>
    <property type="match status" value="1"/>
</dbReference>
<feature type="region of interest" description="Disordered" evidence="14">
    <location>
        <begin position="345"/>
        <end position="367"/>
    </location>
</feature>
<comment type="subcellular location">
    <subcellularLocation>
        <location evidence="2 11 12">Nucleus</location>
    </subcellularLocation>
</comment>
<dbReference type="PANTHER" id="PTHR45659:SF14">
    <property type="entry name" value="HOMEOBOX PROTEIN HOX-A6"/>
    <property type="match status" value="1"/>
</dbReference>
<keyword evidence="8" id="KW-0804">Transcription</keyword>
<comment type="function">
    <text evidence="1">Sequence-specific transcription factor which is part of a developmental regulatory system that provides cells with specific positional identities on the anterior-posterior axis.</text>
</comment>
<keyword evidence="4" id="KW-0217">Developmental protein</keyword>
<evidence type="ECO:0000256" key="6">
    <source>
        <dbReference type="ARBA" id="ARBA00023125"/>
    </source>
</evidence>
<accession>A0A2G9P8D1</accession>
<sequence length="367" mass="41750">MSCSVFPLVAAGHVDSNCEHEVFYNFPCENRAAFFCCAQSCFGSVWLSSTQPICPVLGTRQSNGGSQGEAAYKTGPGWQCSVLPLQGVAFGIQSARVADFQHAAWLISCFFWHQKALGSSPVQPRRQLSKWQRFLKARTSSTFPGSLPNGQDSFVGQIPLYSSGYEALRHFPGSYGTSPLQDKSYSSPCFYQQSSTVIACNRNSYDYGTSCFYPDKDSTSNPSSYPANKRSHTGDYLHFSTDQQYKSTNLQGKMFNEEANDRKFSNPVYPWMQRANSCAGSMYGNHGRRGRQTYTRYQTLELEKEFHFNRYLTRRRRIEIANALCLTERQIKIWFQNRRMKWKKESKIINSSQPNDDPEEDKPVNES</sequence>
<feature type="domain" description="Homeobox" evidence="15">
    <location>
        <begin position="285"/>
        <end position="345"/>
    </location>
</feature>
<dbReference type="InterPro" id="IPR001827">
    <property type="entry name" value="Homeobox_Antennapedia_CS"/>
</dbReference>
<protein>
    <recommendedName>
        <fullName evidence="10">Homeobox protein Hox-C6</fullName>
    </recommendedName>
</protein>
<evidence type="ECO:0000256" key="5">
    <source>
        <dbReference type="ARBA" id="ARBA00023015"/>
    </source>
</evidence>
<evidence type="ECO:0000256" key="7">
    <source>
        <dbReference type="ARBA" id="ARBA00023155"/>
    </source>
</evidence>
<dbReference type="SMART" id="SM00389">
    <property type="entry name" value="HOX"/>
    <property type="match status" value="1"/>
</dbReference>
<evidence type="ECO:0000256" key="2">
    <source>
        <dbReference type="ARBA" id="ARBA00004123"/>
    </source>
</evidence>
<dbReference type="PRINTS" id="PR00025">
    <property type="entry name" value="ANTENNAPEDIA"/>
</dbReference>
<evidence type="ECO:0000256" key="13">
    <source>
        <dbReference type="RuleBase" id="RU004442"/>
    </source>
</evidence>
<reference evidence="17" key="1">
    <citation type="journal article" date="2017" name="Nat. Commun.">
        <title>The North American bullfrog draft genome provides insight into hormonal regulation of long noncoding RNA.</title>
        <authorList>
            <person name="Hammond S.A."/>
            <person name="Warren R.L."/>
            <person name="Vandervalk B.P."/>
            <person name="Kucuk E."/>
            <person name="Khan H."/>
            <person name="Gibb E.A."/>
            <person name="Pandoh P."/>
            <person name="Kirk H."/>
            <person name="Zhao Y."/>
            <person name="Jones M."/>
            <person name="Mungall A.J."/>
            <person name="Coope R."/>
            <person name="Pleasance S."/>
            <person name="Moore R.A."/>
            <person name="Holt R.A."/>
            <person name="Round J.M."/>
            <person name="Ohora S."/>
            <person name="Walle B.V."/>
            <person name="Veldhoen N."/>
            <person name="Helbing C.C."/>
            <person name="Birol I."/>
        </authorList>
    </citation>
    <scope>NUCLEOTIDE SEQUENCE [LARGE SCALE GENOMIC DNA]</scope>
</reference>
<dbReference type="Proteomes" id="UP000228934">
    <property type="component" value="Unassembled WGS sequence"/>
</dbReference>
<dbReference type="FunFam" id="1.10.10.60:FF:000879">
    <property type="match status" value="1"/>
</dbReference>
<evidence type="ECO:0000256" key="14">
    <source>
        <dbReference type="SAM" id="MobiDB-lite"/>
    </source>
</evidence>
<dbReference type="GO" id="GO:0000981">
    <property type="term" value="F:DNA-binding transcription factor activity, RNA polymerase II-specific"/>
    <property type="evidence" value="ECO:0007669"/>
    <property type="project" value="InterPro"/>
</dbReference>
<evidence type="ECO:0000256" key="11">
    <source>
        <dbReference type="PROSITE-ProRule" id="PRU00108"/>
    </source>
</evidence>
<evidence type="ECO:0000256" key="4">
    <source>
        <dbReference type="ARBA" id="ARBA00022473"/>
    </source>
</evidence>
<name>A0A2G9P8D1_AQUCT</name>
<evidence type="ECO:0000313" key="17">
    <source>
        <dbReference type="Proteomes" id="UP000228934"/>
    </source>
</evidence>
<feature type="DNA-binding region" description="Homeobox" evidence="11">
    <location>
        <begin position="287"/>
        <end position="346"/>
    </location>
</feature>
<dbReference type="PROSITE" id="PS00027">
    <property type="entry name" value="HOMEOBOX_1"/>
    <property type="match status" value="1"/>
</dbReference>
<evidence type="ECO:0000256" key="9">
    <source>
        <dbReference type="ARBA" id="ARBA00023242"/>
    </source>
</evidence>
<dbReference type="GO" id="GO:0005634">
    <property type="term" value="C:nucleus"/>
    <property type="evidence" value="ECO:0007669"/>
    <property type="project" value="UniProtKB-SubCell"/>
</dbReference>
<dbReference type="GO" id="GO:0000978">
    <property type="term" value="F:RNA polymerase II cis-regulatory region sequence-specific DNA binding"/>
    <property type="evidence" value="ECO:0007669"/>
    <property type="project" value="TreeGrafter"/>
</dbReference>
<keyword evidence="6 11" id="KW-0238">DNA-binding</keyword>
<gene>
    <name evidence="16" type="ORF">AB205_0090480</name>
</gene>
<comment type="similarity">
    <text evidence="3 13">Belongs to the Antp homeobox family.</text>
</comment>
<dbReference type="InterPro" id="IPR050296">
    <property type="entry name" value="Antp_homeobox"/>
</dbReference>
<dbReference type="InterPro" id="IPR020479">
    <property type="entry name" value="HD_metazoa"/>
</dbReference>
<dbReference type="PANTHER" id="PTHR45659">
    <property type="entry name" value="HOMEOBOX PROTEIN HOX"/>
    <property type="match status" value="1"/>
</dbReference>
<dbReference type="PROSITE" id="PS50071">
    <property type="entry name" value="HOMEOBOX_2"/>
    <property type="match status" value="1"/>
</dbReference>
<dbReference type="SUPFAM" id="SSF46689">
    <property type="entry name" value="Homeodomain-like"/>
    <property type="match status" value="1"/>
</dbReference>
<keyword evidence="5" id="KW-0805">Transcription regulation</keyword>
<dbReference type="InterPro" id="IPR017995">
    <property type="entry name" value="Homeobox_antennapedia"/>
</dbReference>
<dbReference type="EMBL" id="KV922710">
    <property type="protein sequence ID" value="PIN99549.1"/>
    <property type="molecule type" value="Genomic_DNA"/>
</dbReference>
<evidence type="ECO:0000256" key="8">
    <source>
        <dbReference type="ARBA" id="ARBA00023163"/>
    </source>
</evidence>
<dbReference type="OrthoDB" id="6159439at2759"/>
<dbReference type="GO" id="GO:0009952">
    <property type="term" value="P:anterior/posterior pattern specification"/>
    <property type="evidence" value="ECO:0007669"/>
    <property type="project" value="TreeGrafter"/>
</dbReference>
<dbReference type="PRINTS" id="PR00024">
    <property type="entry name" value="HOMEOBOX"/>
</dbReference>
<keyword evidence="7 11" id="KW-0371">Homeobox</keyword>
<dbReference type="AlphaFoldDB" id="A0A2G9P8D1"/>
<evidence type="ECO:0000256" key="1">
    <source>
        <dbReference type="ARBA" id="ARBA00003263"/>
    </source>
</evidence>